<name>A0A8J6P3H9_9BACT</name>
<dbReference type="AlphaFoldDB" id="A0A8J6P3H9"/>
<dbReference type="GO" id="GO:0003700">
    <property type="term" value="F:DNA-binding transcription factor activity"/>
    <property type="evidence" value="ECO:0007669"/>
    <property type="project" value="InterPro"/>
</dbReference>
<evidence type="ECO:0000313" key="6">
    <source>
        <dbReference type="Proteomes" id="UP000605201"/>
    </source>
</evidence>
<protein>
    <submittedName>
        <fullName evidence="5">Winged helix-turn-helix transcriptional regulator</fullName>
    </submittedName>
</protein>
<gene>
    <name evidence="5" type="ORF">H8D96_13380</name>
</gene>
<dbReference type="NCBIfam" id="NF033788">
    <property type="entry name" value="HTH_metalloreg"/>
    <property type="match status" value="1"/>
</dbReference>
<dbReference type="PANTHER" id="PTHR33154">
    <property type="entry name" value="TRANSCRIPTIONAL REGULATOR, ARSR FAMILY"/>
    <property type="match status" value="1"/>
</dbReference>
<dbReference type="InterPro" id="IPR036390">
    <property type="entry name" value="WH_DNA-bd_sf"/>
</dbReference>
<dbReference type="PANTHER" id="PTHR33154:SF33">
    <property type="entry name" value="TRANSCRIPTIONAL REPRESSOR SDPR"/>
    <property type="match status" value="1"/>
</dbReference>
<accession>A0A8J6P3H9</accession>
<evidence type="ECO:0000256" key="1">
    <source>
        <dbReference type="ARBA" id="ARBA00023015"/>
    </source>
</evidence>
<dbReference type="SMART" id="SM00418">
    <property type="entry name" value="HTH_ARSR"/>
    <property type="match status" value="1"/>
</dbReference>
<keyword evidence="3" id="KW-0804">Transcription</keyword>
<dbReference type="InterPro" id="IPR011991">
    <property type="entry name" value="ArsR-like_HTH"/>
</dbReference>
<reference evidence="5 6" key="1">
    <citation type="submission" date="2020-08" db="EMBL/GenBank/DDBJ databases">
        <title>Bridging the membrane lipid divide: bacteria of the FCB group superphylum have the potential to synthesize archaeal ether lipids.</title>
        <authorList>
            <person name="Villanueva L."/>
            <person name="Von Meijenfeldt F.A.B."/>
            <person name="Westbye A.B."/>
            <person name="Yadav S."/>
            <person name="Hopmans E.C."/>
            <person name="Dutilh B.E."/>
            <person name="Sinninghe Damste J.S."/>
        </authorList>
    </citation>
    <scope>NUCLEOTIDE SEQUENCE [LARGE SCALE GENOMIC DNA]</scope>
    <source>
        <strain evidence="5">NIOZ-UU17</strain>
    </source>
</reference>
<keyword evidence="1" id="KW-0805">Transcription regulation</keyword>
<evidence type="ECO:0000256" key="2">
    <source>
        <dbReference type="ARBA" id="ARBA00023125"/>
    </source>
</evidence>
<evidence type="ECO:0000313" key="5">
    <source>
        <dbReference type="EMBL" id="MBC8432896.1"/>
    </source>
</evidence>
<proteinExistence type="predicted"/>
<dbReference type="Proteomes" id="UP000605201">
    <property type="component" value="Unassembled WGS sequence"/>
</dbReference>
<keyword evidence="2" id="KW-0238">DNA-binding</keyword>
<dbReference type="Pfam" id="PF01022">
    <property type="entry name" value="HTH_5"/>
    <property type="match status" value="1"/>
</dbReference>
<dbReference type="InterPro" id="IPR051081">
    <property type="entry name" value="HTH_MetalResp_TranReg"/>
</dbReference>
<evidence type="ECO:0000256" key="3">
    <source>
        <dbReference type="ARBA" id="ARBA00023163"/>
    </source>
</evidence>
<feature type="domain" description="HTH arsR-type" evidence="4">
    <location>
        <begin position="1"/>
        <end position="90"/>
    </location>
</feature>
<dbReference type="CDD" id="cd00090">
    <property type="entry name" value="HTH_ARSR"/>
    <property type="match status" value="1"/>
</dbReference>
<dbReference type="InterPro" id="IPR036388">
    <property type="entry name" value="WH-like_DNA-bd_sf"/>
</dbReference>
<sequence length="115" mass="12949">MKEFLKVMKAASDPSRVKILKTLQKKVMCVCEIQTVLGTAQSTASKHLKILEEAGLVTSHKDGLWVNYRLTDGHQSPYAANLIGNMRHWLDEEPEIAEILQSLPQIDRHTIIGKN</sequence>
<dbReference type="PRINTS" id="PR00778">
    <property type="entry name" value="HTHARSR"/>
</dbReference>
<dbReference type="SUPFAM" id="SSF46785">
    <property type="entry name" value="Winged helix' DNA-binding domain"/>
    <property type="match status" value="1"/>
</dbReference>
<evidence type="ECO:0000259" key="4">
    <source>
        <dbReference type="PROSITE" id="PS50987"/>
    </source>
</evidence>
<organism evidence="5 6">
    <name type="scientific">Candidatus Desulfatibia vada</name>
    <dbReference type="NCBI Taxonomy" id="2841696"/>
    <lineage>
        <taxon>Bacteria</taxon>
        <taxon>Pseudomonadati</taxon>
        <taxon>Thermodesulfobacteriota</taxon>
        <taxon>Desulfobacteria</taxon>
        <taxon>Desulfobacterales</taxon>
        <taxon>Desulfobacterales incertae sedis</taxon>
        <taxon>Candidatus Desulfatibia</taxon>
    </lineage>
</organism>
<dbReference type="Gene3D" id="1.10.10.10">
    <property type="entry name" value="Winged helix-like DNA-binding domain superfamily/Winged helix DNA-binding domain"/>
    <property type="match status" value="1"/>
</dbReference>
<dbReference type="InterPro" id="IPR001845">
    <property type="entry name" value="HTH_ArsR_DNA-bd_dom"/>
</dbReference>
<dbReference type="PROSITE" id="PS50987">
    <property type="entry name" value="HTH_ARSR_2"/>
    <property type="match status" value="1"/>
</dbReference>
<dbReference type="GO" id="GO:0003677">
    <property type="term" value="F:DNA binding"/>
    <property type="evidence" value="ECO:0007669"/>
    <property type="project" value="UniProtKB-KW"/>
</dbReference>
<dbReference type="EMBL" id="JACNIG010000253">
    <property type="protein sequence ID" value="MBC8432896.1"/>
    <property type="molecule type" value="Genomic_DNA"/>
</dbReference>
<comment type="caution">
    <text evidence="5">The sequence shown here is derived from an EMBL/GenBank/DDBJ whole genome shotgun (WGS) entry which is preliminary data.</text>
</comment>